<dbReference type="AlphaFoldDB" id="A0AAP0R0C1"/>
<name>A0AAP0R0C1_9ROSI</name>
<evidence type="ECO:0000313" key="3">
    <source>
        <dbReference type="EMBL" id="KAK9229305.1"/>
    </source>
</evidence>
<keyword evidence="2" id="KW-0611">Plant defense</keyword>
<organism evidence="3 4">
    <name type="scientific">Citrus x changshan-huyou</name>
    <dbReference type="NCBI Taxonomy" id="2935761"/>
    <lineage>
        <taxon>Eukaryota</taxon>
        <taxon>Viridiplantae</taxon>
        <taxon>Streptophyta</taxon>
        <taxon>Embryophyta</taxon>
        <taxon>Tracheophyta</taxon>
        <taxon>Spermatophyta</taxon>
        <taxon>Magnoliopsida</taxon>
        <taxon>eudicotyledons</taxon>
        <taxon>Gunneridae</taxon>
        <taxon>Pentapetalae</taxon>
        <taxon>rosids</taxon>
        <taxon>malvids</taxon>
        <taxon>Sapindales</taxon>
        <taxon>Rutaceae</taxon>
        <taxon>Aurantioideae</taxon>
        <taxon>Citrus</taxon>
    </lineage>
</organism>
<keyword evidence="1" id="KW-0547">Nucleotide-binding</keyword>
<dbReference type="GO" id="GO:0005524">
    <property type="term" value="F:ATP binding"/>
    <property type="evidence" value="ECO:0007669"/>
    <property type="project" value="UniProtKB-KW"/>
</dbReference>
<comment type="caution">
    <text evidence="3">The sequence shown here is derived from an EMBL/GenBank/DDBJ whole genome shotgun (WGS) entry which is preliminary data.</text>
</comment>
<keyword evidence="4" id="KW-1185">Reference proteome</keyword>
<dbReference type="EMBL" id="JBCGBO010000001">
    <property type="protein sequence ID" value="KAK9229305.1"/>
    <property type="molecule type" value="Genomic_DNA"/>
</dbReference>
<dbReference type="PANTHER" id="PTHR33463:SF220">
    <property type="entry name" value="NB-ARC DOMAIN-CONTAINING PROTEIN"/>
    <property type="match status" value="1"/>
</dbReference>
<reference evidence="3 4" key="1">
    <citation type="submission" date="2024-05" db="EMBL/GenBank/DDBJ databases">
        <title>Haplotype-resolved chromosome-level genome assembly of Huyou (Citrus changshanensis).</title>
        <authorList>
            <person name="Miao C."/>
            <person name="Chen W."/>
            <person name="Wu Y."/>
            <person name="Wang L."/>
            <person name="Zhao S."/>
            <person name="Grierson D."/>
            <person name="Xu C."/>
            <person name="Chen K."/>
        </authorList>
    </citation>
    <scope>NUCLEOTIDE SEQUENCE [LARGE SCALE GENOMIC DNA]</scope>
    <source>
        <strain evidence="3">01-14</strain>
        <tissue evidence="3">Leaf</tissue>
    </source>
</reference>
<dbReference type="InterPro" id="IPR027417">
    <property type="entry name" value="P-loop_NTPase"/>
</dbReference>
<evidence type="ECO:0000313" key="4">
    <source>
        <dbReference type="Proteomes" id="UP001428341"/>
    </source>
</evidence>
<dbReference type="InterPro" id="IPR050905">
    <property type="entry name" value="Plant_NBS-LRR"/>
</dbReference>
<evidence type="ECO:0000256" key="1">
    <source>
        <dbReference type="ARBA" id="ARBA00022741"/>
    </source>
</evidence>
<dbReference type="GO" id="GO:0006952">
    <property type="term" value="P:defense response"/>
    <property type="evidence" value="ECO:0007669"/>
    <property type="project" value="UniProtKB-KW"/>
</dbReference>
<dbReference type="SUPFAM" id="SSF52540">
    <property type="entry name" value="P-loop containing nucleoside triphosphate hydrolases"/>
    <property type="match status" value="1"/>
</dbReference>
<dbReference type="FunFam" id="1.10.8.430:FF:000003">
    <property type="entry name" value="Probable disease resistance protein At5g66910"/>
    <property type="match status" value="1"/>
</dbReference>
<proteinExistence type="predicted"/>
<dbReference type="InterPro" id="IPR042197">
    <property type="entry name" value="Apaf_helical"/>
</dbReference>
<gene>
    <name evidence="3" type="ORF">WN944_022267</name>
</gene>
<dbReference type="GO" id="GO:0043531">
    <property type="term" value="F:ADP binding"/>
    <property type="evidence" value="ECO:0007669"/>
    <property type="project" value="InterPro"/>
</dbReference>
<dbReference type="Proteomes" id="UP001428341">
    <property type="component" value="Unassembled WGS sequence"/>
</dbReference>
<protein>
    <recommendedName>
        <fullName evidence="5">NB-ARC domain-containing protein</fullName>
    </recommendedName>
</protein>
<dbReference type="Gene3D" id="1.10.8.430">
    <property type="entry name" value="Helical domain of apoptotic protease-activating factors"/>
    <property type="match status" value="1"/>
</dbReference>
<evidence type="ECO:0008006" key="5">
    <source>
        <dbReference type="Google" id="ProtNLM"/>
    </source>
</evidence>
<sequence length="233" mass="26754">MRRYQKIQRLNYLLSEQLLAKNYYLTDVVCGQMEATMLNASPLRDEEAWRLFEEAVGRYVLDSHPDIPELAKTMAEECCCLPLALKTVGRAMRSISSIEEWEHAIKIILRYGRGLGLLNNNLDRLYLGGFCSKDLMSSYKFEKRVVELKQDGMDLKNERGDINDVAELLPEDPAVGQTVVGQESIRDRVWICVTDKERKQHHFDVVICAVVSKLEKIQDDIGKRIGLSDDSWK</sequence>
<accession>A0AAP0R0C1</accession>
<dbReference type="PANTHER" id="PTHR33463">
    <property type="entry name" value="NB-ARC DOMAIN-CONTAINING PROTEIN-RELATED"/>
    <property type="match status" value="1"/>
</dbReference>
<evidence type="ECO:0000256" key="2">
    <source>
        <dbReference type="ARBA" id="ARBA00022821"/>
    </source>
</evidence>